<dbReference type="AlphaFoldDB" id="A0A1G7PB25"/>
<proteinExistence type="predicted"/>
<dbReference type="InterPro" id="IPR006597">
    <property type="entry name" value="Sel1-like"/>
</dbReference>
<evidence type="ECO:0000256" key="2">
    <source>
        <dbReference type="SAM" id="SignalP"/>
    </source>
</evidence>
<dbReference type="RefSeq" id="WP_093740872.1">
    <property type="nucleotide sequence ID" value="NZ_FNBP01000003.1"/>
</dbReference>
<organism evidence="4 5">
    <name type="scientific">Sulfitobacter delicatus</name>
    <dbReference type="NCBI Taxonomy" id="218672"/>
    <lineage>
        <taxon>Bacteria</taxon>
        <taxon>Pseudomonadati</taxon>
        <taxon>Pseudomonadota</taxon>
        <taxon>Alphaproteobacteria</taxon>
        <taxon>Rhodobacterales</taxon>
        <taxon>Roseobacteraceae</taxon>
        <taxon>Sulfitobacter</taxon>
    </lineage>
</organism>
<dbReference type="InterPro" id="IPR011990">
    <property type="entry name" value="TPR-like_helical_dom_sf"/>
</dbReference>
<dbReference type="PANTHER" id="PTHR22576">
    <property type="entry name" value="MUCOSA ASSOCIATED LYMPHOID TISSUE LYMPHOMA TRANSLOCATION PROTEIN 1/PARACASPASE"/>
    <property type="match status" value="1"/>
</dbReference>
<dbReference type="SUPFAM" id="SSF52129">
    <property type="entry name" value="Caspase-like"/>
    <property type="match status" value="1"/>
</dbReference>
<dbReference type="InterPro" id="IPR011600">
    <property type="entry name" value="Pept_C14_caspase"/>
</dbReference>
<feature type="region of interest" description="Disordered" evidence="1">
    <location>
        <begin position="494"/>
        <end position="560"/>
    </location>
</feature>
<dbReference type="Gene3D" id="1.10.101.10">
    <property type="entry name" value="PGBD-like superfamily/PGBD"/>
    <property type="match status" value="1"/>
</dbReference>
<dbReference type="InterPro" id="IPR036365">
    <property type="entry name" value="PGBD-like_sf"/>
</dbReference>
<name>A0A1G7PB25_9RHOB</name>
<feature type="signal peptide" evidence="2">
    <location>
        <begin position="1"/>
        <end position="18"/>
    </location>
</feature>
<accession>A0A1G7PB25</accession>
<dbReference type="GO" id="GO:0004197">
    <property type="term" value="F:cysteine-type endopeptidase activity"/>
    <property type="evidence" value="ECO:0007669"/>
    <property type="project" value="InterPro"/>
</dbReference>
<dbReference type="OrthoDB" id="9816009at2"/>
<dbReference type="Gene3D" id="3.40.50.1460">
    <property type="match status" value="1"/>
</dbReference>
<dbReference type="Pfam" id="PF08238">
    <property type="entry name" value="Sel1"/>
    <property type="match status" value="4"/>
</dbReference>
<dbReference type="Pfam" id="PF01471">
    <property type="entry name" value="PG_binding_1"/>
    <property type="match status" value="1"/>
</dbReference>
<feature type="chain" id="PRO_5011683760" evidence="2">
    <location>
        <begin position="19"/>
        <end position="560"/>
    </location>
</feature>
<dbReference type="Pfam" id="PF00656">
    <property type="entry name" value="Peptidase_C14"/>
    <property type="match status" value="1"/>
</dbReference>
<dbReference type="PANTHER" id="PTHR22576:SF37">
    <property type="entry name" value="MUCOSA-ASSOCIATED LYMPHOID TISSUE LYMPHOMA TRANSLOCATION PROTEIN 1"/>
    <property type="match status" value="1"/>
</dbReference>
<dbReference type="InterPro" id="IPR002477">
    <property type="entry name" value="Peptidoglycan-bd-like"/>
</dbReference>
<dbReference type="InterPro" id="IPR029030">
    <property type="entry name" value="Caspase-like_dom_sf"/>
</dbReference>
<gene>
    <name evidence="4" type="ORF">SAMN04489759_103277</name>
</gene>
<evidence type="ECO:0000313" key="5">
    <source>
        <dbReference type="Proteomes" id="UP000199399"/>
    </source>
</evidence>
<evidence type="ECO:0000256" key="1">
    <source>
        <dbReference type="SAM" id="MobiDB-lite"/>
    </source>
</evidence>
<keyword evidence="5" id="KW-1185">Reference proteome</keyword>
<dbReference type="SMART" id="SM00671">
    <property type="entry name" value="SEL1"/>
    <property type="match status" value="4"/>
</dbReference>
<keyword evidence="2" id="KW-0732">Signal</keyword>
<evidence type="ECO:0000259" key="3">
    <source>
        <dbReference type="PROSITE" id="PS50208"/>
    </source>
</evidence>
<reference evidence="5" key="1">
    <citation type="submission" date="2016-10" db="EMBL/GenBank/DDBJ databases">
        <authorList>
            <person name="Varghese N."/>
            <person name="Submissions S."/>
        </authorList>
    </citation>
    <scope>NUCLEOTIDE SEQUENCE [LARGE SCALE GENOMIC DNA]</scope>
    <source>
        <strain evidence="5">DSM 16477</strain>
    </source>
</reference>
<dbReference type="InterPro" id="IPR052039">
    <property type="entry name" value="Caspase-related_regulators"/>
</dbReference>
<dbReference type="Proteomes" id="UP000199399">
    <property type="component" value="Unassembled WGS sequence"/>
</dbReference>
<dbReference type="PROSITE" id="PS50208">
    <property type="entry name" value="CASPASE_P20"/>
    <property type="match status" value="1"/>
</dbReference>
<dbReference type="GO" id="GO:0006508">
    <property type="term" value="P:proteolysis"/>
    <property type="evidence" value="ECO:0007669"/>
    <property type="project" value="InterPro"/>
</dbReference>
<sequence length="560" mass="59421">MRLASILLFTLMPLAALAQERAALVIGMGDYENAEDLDGPRADAKAVGAALEELDFDVTTLIDMPGADLKQAISDFAFRAETAEIALVYYAGHRLAAGGQNFIIPADGPLAPVTALREQAVALPSLMRAAGKARHMRIVVLDSCQAAPLQSVAPLTPPEPREGTLVLTSGRAGACDSGAEGPGIFAKTLIDALSQPDVEISVALDRLRADLRSRTGGELAPRRFGQLKATPYFLAGGPEDEDQGPGNDRRRTWSRLNDAQATELAALASQGDSRALLASAYLQLNPDDPRHDPAAAAESLERAARSGSAEARYQLAQLYEKGQGVPEDKDRALALYAEAAEEGYAPALNDLGFIHLQGELGQEADEERARDYFRRAADRRHPAAMFNYAALIDDGKVEGRGAPDAALYLYRALRGGDATLLDLMTDESELFNSETRKALQRKLASEGFYDGPIDGDYGPGTQAGIRAAYTGGEPAEPEADGAEVSELTVDNGETVAKEEEGEVAEVASASTAEAVSEEASQETEETPQTGAETFTPDATPEPGADEDVTPVLRPQQAARD</sequence>
<dbReference type="Gene3D" id="1.25.40.10">
    <property type="entry name" value="Tetratricopeptide repeat domain"/>
    <property type="match status" value="1"/>
</dbReference>
<feature type="compositionally biased region" description="Low complexity" evidence="1">
    <location>
        <begin position="504"/>
        <end position="514"/>
    </location>
</feature>
<evidence type="ECO:0000313" key="4">
    <source>
        <dbReference type="EMBL" id="SDF83515.1"/>
    </source>
</evidence>
<protein>
    <submittedName>
        <fullName evidence="4">Uncharacterized protein, contains caspase domain</fullName>
    </submittedName>
</protein>
<dbReference type="SUPFAM" id="SSF47090">
    <property type="entry name" value="PGBD-like"/>
    <property type="match status" value="1"/>
</dbReference>
<dbReference type="InterPro" id="IPR036366">
    <property type="entry name" value="PGBDSf"/>
</dbReference>
<dbReference type="EMBL" id="FNBP01000003">
    <property type="protein sequence ID" value="SDF83515.1"/>
    <property type="molecule type" value="Genomic_DNA"/>
</dbReference>
<dbReference type="InterPro" id="IPR001309">
    <property type="entry name" value="Pept_C14_p20"/>
</dbReference>
<dbReference type="SUPFAM" id="SSF81901">
    <property type="entry name" value="HCP-like"/>
    <property type="match status" value="1"/>
</dbReference>
<dbReference type="STRING" id="218672.SAMN04489759_103277"/>
<feature type="compositionally biased region" description="Acidic residues" evidence="1">
    <location>
        <begin position="515"/>
        <end position="525"/>
    </location>
</feature>
<feature type="domain" description="Caspase family p20" evidence="3">
    <location>
        <begin position="19"/>
        <end position="148"/>
    </location>
</feature>